<organism evidence="1 2">
    <name type="scientific">Botrytis porri</name>
    <dbReference type="NCBI Taxonomy" id="87229"/>
    <lineage>
        <taxon>Eukaryota</taxon>
        <taxon>Fungi</taxon>
        <taxon>Dikarya</taxon>
        <taxon>Ascomycota</taxon>
        <taxon>Pezizomycotina</taxon>
        <taxon>Leotiomycetes</taxon>
        <taxon>Helotiales</taxon>
        <taxon>Sclerotiniaceae</taxon>
        <taxon>Botrytis</taxon>
    </lineage>
</organism>
<dbReference type="OrthoDB" id="3500121at2759"/>
<keyword evidence="2" id="KW-1185">Reference proteome</keyword>
<name>A0A4Z1KPL9_9HELO</name>
<reference evidence="1 2" key="1">
    <citation type="submission" date="2017-12" db="EMBL/GenBank/DDBJ databases">
        <title>Comparative genomics of Botrytis spp.</title>
        <authorList>
            <person name="Valero-Jimenez C.A."/>
            <person name="Tapia P."/>
            <person name="Veloso J."/>
            <person name="Silva-Moreno E."/>
            <person name="Staats M."/>
            <person name="Valdes J.H."/>
            <person name="Van Kan J.A.L."/>
        </authorList>
    </citation>
    <scope>NUCLEOTIDE SEQUENCE [LARGE SCALE GENOMIC DNA]</scope>
    <source>
        <strain evidence="1 2">MUCL3349</strain>
    </source>
</reference>
<evidence type="ECO:0000313" key="1">
    <source>
        <dbReference type="EMBL" id="TGO83379.1"/>
    </source>
</evidence>
<proteinExistence type="predicted"/>
<evidence type="ECO:0000313" key="2">
    <source>
        <dbReference type="Proteomes" id="UP000297280"/>
    </source>
</evidence>
<sequence length="276" mass="32141">MSEIPQTQVNVQSKTKPFTEKDIKDIENDIASKLMKVAQGRLGIIHDFEFFWKNGERYVYSPDIGYYDTKVPEYKEEWNNHDCYYVSTMKTKSLSYIDRPKSNSAFVSHISERQWHLPRSHPHHLVNFSQDILDLILGFKLVIKDHTITPDVTLSNKRSSYKVSQSYTLDGKRYEPPDFYNSEDSDHLFPLSTTITKKHHDSNGAYFMIHKVYRPMIDATILRVCKTISIQGTRMLYAKNVFQFSMTQLHSAGSPGYLAFGKVHKGNVTLKHYTRR</sequence>
<dbReference type="Proteomes" id="UP000297280">
    <property type="component" value="Unassembled WGS sequence"/>
</dbReference>
<comment type="caution">
    <text evidence="1">The sequence shown here is derived from an EMBL/GenBank/DDBJ whole genome shotgun (WGS) entry which is preliminary data.</text>
</comment>
<gene>
    <name evidence="1" type="ORF">BPOR_0656g00020</name>
</gene>
<dbReference type="EMBL" id="PQXO01000655">
    <property type="protein sequence ID" value="TGO83379.1"/>
    <property type="molecule type" value="Genomic_DNA"/>
</dbReference>
<protein>
    <submittedName>
        <fullName evidence="1">Uncharacterized protein</fullName>
    </submittedName>
</protein>
<dbReference type="AlphaFoldDB" id="A0A4Z1KPL9"/>
<accession>A0A4Z1KPL9</accession>